<organism evidence="1 2">
    <name type="scientific">Pandoraea horticolens</name>
    <dbReference type="NCBI Taxonomy" id="2508298"/>
    <lineage>
        <taxon>Bacteria</taxon>
        <taxon>Pseudomonadati</taxon>
        <taxon>Pseudomonadota</taxon>
        <taxon>Betaproteobacteria</taxon>
        <taxon>Burkholderiales</taxon>
        <taxon>Burkholderiaceae</taxon>
        <taxon>Pandoraea</taxon>
    </lineage>
</organism>
<evidence type="ECO:0000313" key="2">
    <source>
        <dbReference type="Proteomes" id="UP000343317"/>
    </source>
</evidence>
<sequence>MKVRNFSNVALVSLLAITSKPEWTCRERPIRLRTPQRTAINGIDLVAENVGSDTANGIATIAGVTVNTIQRVQPPVGMTTR</sequence>
<reference evidence="1 2" key="1">
    <citation type="submission" date="2019-08" db="EMBL/GenBank/DDBJ databases">
        <authorList>
            <person name="Peeters C."/>
        </authorList>
    </citation>
    <scope>NUCLEOTIDE SEQUENCE [LARGE SCALE GENOMIC DNA]</scope>
    <source>
        <strain evidence="1 2">LMG 31112</strain>
    </source>
</reference>
<gene>
    <name evidence="1" type="ORF">PHO31112_02463</name>
</gene>
<name>A0A5E4V6J3_9BURK</name>
<evidence type="ECO:0000313" key="1">
    <source>
        <dbReference type="EMBL" id="VVE07711.1"/>
    </source>
</evidence>
<dbReference type="EMBL" id="CABPSM010000006">
    <property type="protein sequence ID" value="VVE07711.1"/>
    <property type="molecule type" value="Genomic_DNA"/>
</dbReference>
<protein>
    <submittedName>
        <fullName evidence="1">Uncharacterized protein</fullName>
    </submittedName>
</protein>
<proteinExistence type="predicted"/>
<accession>A0A5E4V6J3</accession>
<keyword evidence="2" id="KW-1185">Reference proteome</keyword>
<dbReference type="Proteomes" id="UP000343317">
    <property type="component" value="Unassembled WGS sequence"/>
</dbReference>
<dbReference type="AlphaFoldDB" id="A0A5E4V6J3"/>